<name>A0A820KF49_9BILA</name>
<feature type="non-terminal residue" evidence="2">
    <location>
        <position position="1"/>
    </location>
</feature>
<evidence type="ECO:0000313" key="3">
    <source>
        <dbReference type="Proteomes" id="UP000663866"/>
    </source>
</evidence>
<keyword evidence="1" id="KW-1133">Transmembrane helix</keyword>
<dbReference type="EMBL" id="CAJOBG010025851">
    <property type="protein sequence ID" value="CAF4340922.1"/>
    <property type="molecule type" value="Genomic_DNA"/>
</dbReference>
<evidence type="ECO:0000256" key="1">
    <source>
        <dbReference type="SAM" id="Phobius"/>
    </source>
</evidence>
<organism evidence="2 3">
    <name type="scientific">Rotaria magnacalcarata</name>
    <dbReference type="NCBI Taxonomy" id="392030"/>
    <lineage>
        <taxon>Eukaryota</taxon>
        <taxon>Metazoa</taxon>
        <taxon>Spiralia</taxon>
        <taxon>Gnathifera</taxon>
        <taxon>Rotifera</taxon>
        <taxon>Eurotatoria</taxon>
        <taxon>Bdelloidea</taxon>
        <taxon>Philodinida</taxon>
        <taxon>Philodinidae</taxon>
        <taxon>Rotaria</taxon>
    </lineage>
</organism>
<evidence type="ECO:0000313" key="2">
    <source>
        <dbReference type="EMBL" id="CAF4340922.1"/>
    </source>
</evidence>
<comment type="caution">
    <text evidence="2">The sequence shown here is derived from an EMBL/GenBank/DDBJ whole genome shotgun (WGS) entry which is preliminary data.</text>
</comment>
<gene>
    <name evidence="2" type="ORF">OVN521_LOCUS32611</name>
</gene>
<sequence>QNEIEREDGELRTAINVDSWLDRKLLSSFFAYFLLALTVIFSEISPVRLSE</sequence>
<protein>
    <submittedName>
        <fullName evidence="2">Uncharacterized protein</fullName>
    </submittedName>
</protein>
<feature type="transmembrane region" description="Helical" evidence="1">
    <location>
        <begin position="29"/>
        <end position="49"/>
    </location>
</feature>
<reference evidence="2" key="1">
    <citation type="submission" date="2021-02" db="EMBL/GenBank/DDBJ databases">
        <authorList>
            <person name="Nowell W R."/>
        </authorList>
    </citation>
    <scope>NUCLEOTIDE SEQUENCE</scope>
</reference>
<proteinExistence type="predicted"/>
<keyword evidence="3" id="KW-1185">Reference proteome</keyword>
<accession>A0A820KF49</accession>
<keyword evidence="1" id="KW-0812">Transmembrane</keyword>
<dbReference type="Proteomes" id="UP000663866">
    <property type="component" value="Unassembled WGS sequence"/>
</dbReference>
<dbReference type="AlphaFoldDB" id="A0A820KF49"/>
<keyword evidence="1" id="KW-0472">Membrane</keyword>